<evidence type="ECO:0000259" key="8">
    <source>
        <dbReference type="Pfam" id="PF02776"/>
    </source>
</evidence>
<sequence>MLEHRDNPPGGGAAGSGAAGRRDNSLSRDPGRVADRVAATLALHGVRAAFGMPGGEVVTLVDALDRAGIPFHLARHETQAALMAAGESTVSGGPGLLVTTLGPGLANAVNGIADAAQERVPLIVLSGVVDRATRGRYTHQVIDHARLLAPLVKGSFELGPEGAAAVVARAIRLATAAPMGPVHLDLSPEVAAAASPEPGPVALARAAAPRIAPDDPVILELADRIDRAERPLVIAGFEAARHPEAGCVRAFLETLGAPVITTYKAKGLLPEDRAPALGAAGLSPRADAALRELVDRADLMLLLGYDPIEMRAGWLDALGDPGRIVAVSAAPADHGMHTVGLAVTADLGALASALTPRVTAKPFWTDGGPARVRSRLAAIFAGPEGWGPHAVFETLNALAGDALVTVDSGAHRILMSQKWTARRPLTLLQSAGFCTMAAALPLAIGAAVAAPGRRVIAVMGDGGLEMGIGELATLRDLGLPVTIVVLQDRALSLIALKQAAAGLGPRGVALGPTDFPAVARAFGGHGIAAHDAPTLARALREAEARAGFTLIACGIDADAYERAF</sequence>
<dbReference type="Pfam" id="PF02775">
    <property type="entry name" value="TPP_enzyme_C"/>
    <property type="match status" value="1"/>
</dbReference>
<dbReference type="RefSeq" id="WP_140455607.1">
    <property type="nucleotide sequence ID" value="NZ_VFRP01000024.1"/>
</dbReference>
<evidence type="ECO:0000256" key="1">
    <source>
        <dbReference type="ARBA" id="ARBA00007812"/>
    </source>
</evidence>
<feature type="compositionally biased region" description="Gly residues" evidence="5">
    <location>
        <begin position="9"/>
        <end position="18"/>
    </location>
</feature>
<feature type="region of interest" description="Disordered" evidence="5">
    <location>
        <begin position="1"/>
        <end position="30"/>
    </location>
</feature>
<proteinExistence type="inferred from homology"/>
<evidence type="ECO:0000256" key="5">
    <source>
        <dbReference type="SAM" id="MobiDB-lite"/>
    </source>
</evidence>
<protein>
    <submittedName>
        <fullName evidence="9">Thiamine pyrophosphate-binding protein</fullName>
    </submittedName>
</protein>
<keyword evidence="3 4" id="KW-0786">Thiamine pyrophosphate</keyword>
<dbReference type="InterPro" id="IPR000399">
    <property type="entry name" value="TPP-bd_CS"/>
</dbReference>
<dbReference type="InterPro" id="IPR029035">
    <property type="entry name" value="DHS-like_NAD/FAD-binding_dom"/>
</dbReference>
<comment type="caution">
    <text evidence="9">The sequence shown here is derived from an EMBL/GenBank/DDBJ whole genome shotgun (WGS) entry which is preliminary data.</text>
</comment>
<organism evidence="9 10">
    <name type="scientific">Amaricoccus solimangrovi</name>
    <dbReference type="NCBI Taxonomy" id="2589815"/>
    <lineage>
        <taxon>Bacteria</taxon>
        <taxon>Pseudomonadati</taxon>
        <taxon>Pseudomonadota</taxon>
        <taxon>Alphaproteobacteria</taxon>
        <taxon>Rhodobacterales</taxon>
        <taxon>Paracoccaceae</taxon>
        <taxon>Amaricoccus</taxon>
    </lineage>
</organism>
<dbReference type="PANTHER" id="PTHR18968">
    <property type="entry name" value="THIAMINE PYROPHOSPHATE ENZYMES"/>
    <property type="match status" value="1"/>
</dbReference>
<dbReference type="Pfam" id="PF00205">
    <property type="entry name" value="TPP_enzyme_M"/>
    <property type="match status" value="1"/>
</dbReference>
<dbReference type="InterPro" id="IPR012000">
    <property type="entry name" value="Thiamin_PyroP_enz_cen_dom"/>
</dbReference>
<evidence type="ECO:0000256" key="3">
    <source>
        <dbReference type="ARBA" id="ARBA00023052"/>
    </source>
</evidence>
<keyword evidence="10" id="KW-1185">Reference proteome</keyword>
<dbReference type="GO" id="GO:0030976">
    <property type="term" value="F:thiamine pyrophosphate binding"/>
    <property type="evidence" value="ECO:0007669"/>
    <property type="project" value="InterPro"/>
</dbReference>
<dbReference type="InterPro" id="IPR012001">
    <property type="entry name" value="Thiamin_PyroP_enz_TPP-bd_dom"/>
</dbReference>
<dbReference type="PROSITE" id="PS00187">
    <property type="entry name" value="TPP_ENZYMES"/>
    <property type="match status" value="1"/>
</dbReference>
<feature type="compositionally biased region" description="Basic and acidic residues" evidence="5">
    <location>
        <begin position="20"/>
        <end position="30"/>
    </location>
</feature>
<dbReference type="InterPro" id="IPR045229">
    <property type="entry name" value="TPP_enz"/>
</dbReference>
<comment type="similarity">
    <text evidence="1 4">Belongs to the TPP enzyme family.</text>
</comment>
<dbReference type="CDD" id="cd00568">
    <property type="entry name" value="TPP_enzymes"/>
    <property type="match status" value="1"/>
</dbReference>
<dbReference type="PANTHER" id="PTHR18968:SF129">
    <property type="entry name" value="ACETOLACTATE SYNTHASE"/>
    <property type="match status" value="1"/>
</dbReference>
<dbReference type="InterPro" id="IPR011766">
    <property type="entry name" value="TPP_enzyme_TPP-bd"/>
</dbReference>
<feature type="domain" description="Thiamine pyrophosphate enzyme central" evidence="6">
    <location>
        <begin position="220"/>
        <end position="354"/>
    </location>
</feature>
<dbReference type="AlphaFoldDB" id="A0A501WEC4"/>
<dbReference type="EMBL" id="VFRP01000024">
    <property type="protein sequence ID" value="TPE48183.1"/>
    <property type="molecule type" value="Genomic_DNA"/>
</dbReference>
<dbReference type="Gene3D" id="3.40.50.970">
    <property type="match status" value="2"/>
</dbReference>
<dbReference type="SUPFAM" id="SSF52467">
    <property type="entry name" value="DHS-like NAD/FAD-binding domain"/>
    <property type="match status" value="1"/>
</dbReference>
<dbReference type="GO" id="GO:0009097">
    <property type="term" value="P:isoleucine biosynthetic process"/>
    <property type="evidence" value="ECO:0007669"/>
    <property type="project" value="TreeGrafter"/>
</dbReference>
<dbReference type="GO" id="GO:0000287">
    <property type="term" value="F:magnesium ion binding"/>
    <property type="evidence" value="ECO:0007669"/>
    <property type="project" value="InterPro"/>
</dbReference>
<reference evidence="9 10" key="1">
    <citation type="submission" date="2019-06" db="EMBL/GenBank/DDBJ databases">
        <title>A novel bacterium of genus Amaricoccus, isolated from marine sediment.</title>
        <authorList>
            <person name="Huang H."/>
            <person name="Mo K."/>
            <person name="Hu Y."/>
        </authorList>
    </citation>
    <scope>NUCLEOTIDE SEQUENCE [LARGE SCALE GENOMIC DNA]</scope>
    <source>
        <strain evidence="9 10">HB172011</strain>
    </source>
</reference>
<feature type="domain" description="Thiamine pyrophosphate enzyme N-terminal TPP-binding" evidence="8">
    <location>
        <begin position="32"/>
        <end position="145"/>
    </location>
</feature>
<gene>
    <name evidence="9" type="ORF">FJM51_18450</name>
</gene>
<dbReference type="Proteomes" id="UP000319255">
    <property type="component" value="Unassembled WGS sequence"/>
</dbReference>
<accession>A0A501WEC4</accession>
<dbReference type="GO" id="GO:0005948">
    <property type="term" value="C:acetolactate synthase complex"/>
    <property type="evidence" value="ECO:0007669"/>
    <property type="project" value="TreeGrafter"/>
</dbReference>
<dbReference type="SUPFAM" id="SSF52518">
    <property type="entry name" value="Thiamin diphosphate-binding fold (THDP-binding)"/>
    <property type="match status" value="2"/>
</dbReference>
<dbReference type="InterPro" id="IPR029061">
    <property type="entry name" value="THDP-binding"/>
</dbReference>
<name>A0A501WEC4_9RHOB</name>
<dbReference type="CDD" id="cd07035">
    <property type="entry name" value="TPP_PYR_POX_like"/>
    <property type="match status" value="1"/>
</dbReference>
<evidence type="ECO:0000259" key="6">
    <source>
        <dbReference type="Pfam" id="PF00205"/>
    </source>
</evidence>
<evidence type="ECO:0000313" key="9">
    <source>
        <dbReference type="EMBL" id="TPE48183.1"/>
    </source>
</evidence>
<keyword evidence="2" id="KW-0808">Transferase</keyword>
<evidence type="ECO:0000256" key="2">
    <source>
        <dbReference type="ARBA" id="ARBA00022679"/>
    </source>
</evidence>
<dbReference type="GO" id="GO:0009099">
    <property type="term" value="P:L-valine biosynthetic process"/>
    <property type="evidence" value="ECO:0007669"/>
    <property type="project" value="TreeGrafter"/>
</dbReference>
<dbReference type="OrthoDB" id="4494979at2"/>
<evidence type="ECO:0000256" key="4">
    <source>
        <dbReference type="RuleBase" id="RU362132"/>
    </source>
</evidence>
<evidence type="ECO:0000313" key="10">
    <source>
        <dbReference type="Proteomes" id="UP000319255"/>
    </source>
</evidence>
<feature type="domain" description="Thiamine pyrophosphate enzyme TPP-binding" evidence="7">
    <location>
        <begin position="407"/>
        <end position="552"/>
    </location>
</feature>
<dbReference type="Pfam" id="PF02776">
    <property type="entry name" value="TPP_enzyme_N"/>
    <property type="match status" value="1"/>
</dbReference>
<dbReference type="GO" id="GO:0003984">
    <property type="term" value="F:acetolactate synthase activity"/>
    <property type="evidence" value="ECO:0007669"/>
    <property type="project" value="TreeGrafter"/>
</dbReference>
<dbReference type="Gene3D" id="3.40.50.1220">
    <property type="entry name" value="TPP-binding domain"/>
    <property type="match status" value="1"/>
</dbReference>
<dbReference type="GO" id="GO:0050660">
    <property type="term" value="F:flavin adenine dinucleotide binding"/>
    <property type="evidence" value="ECO:0007669"/>
    <property type="project" value="TreeGrafter"/>
</dbReference>
<evidence type="ECO:0000259" key="7">
    <source>
        <dbReference type="Pfam" id="PF02775"/>
    </source>
</evidence>